<accession>H3NII9</accession>
<dbReference type="FunFam" id="3.10.430.100:FF:000002">
    <property type="entry name" value="50S ribosomal protein L9"/>
    <property type="match status" value="1"/>
</dbReference>
<protein>
    <recommendedName>
        <fullName evidence="7 8">Large ribosomal subunit protein bL9</fullName>
    </recommendedName>
</protein>
<dbReference type="eggNOG" id="COG0359">
    <property type="taxonomic scope" value="Bacteria"/>
</dbReference>
<dbReference type="GO" id="GO:0003735">
    <property type="term" value="F:structural constituent of ribosome"/>
    <property type="evidence" value="ECO:0007669"/>
    <property type="project" value="InterPro"/>
</dbReference>
<reference evidence="11 12" key="1">
    <citation type="submission" date="2012-01" db="EMBL/GenBank/DDBJ databases">
        <title>The Genome Sequence of Facklamia languida CCUG 37842.</title>
        <authorList>
            <consortium name="The Broad Institute Genome Sequencing Platform"/>
            <person name="Earl A."/>
            <person name="Ward D."/>
            <person name="Feldgarden M."/>
            <person name="Gevers D."/>
            <person name="Huys G."/>
            <person name="Young S.K."/>
            <person name="Zeng Q."/>
            <person name="Gargeya S."/>
            <person name="Fitzgerald M."/>
            <person name="Haas B."/>
            <person name="Abouelleil A."/>
            <person name="Alvarado L."/>
            <person name="Arachchi H.M."/>
            <person name="Berlin A."/>
            <person name="Chapman S.B."/>
            <person name="Gearin G."/>
            <person name="Goldberg J."/>
            <person name="Griggs A."/>
            <person name="Gujja S."/>
            <person name="Hansen M."/>
            <person name="Heiman D."/>
            <person name="Howarth C."/>
            <person name="Larimer J."/>
            <person name="Lui A."/>
            <person name="MacDonald P.J.P."/>
            <person name="McCowen C."/>
            <person name="Montmayeur A."/>
            <person name="Murphy C."/>
            <person name="Neiman D."/>
            <person name="Pearson M."/>
            <person name="Priest M."/>
            <person name="Roberts A."/>
            <person name="Saif S."/>
            <person name="Shea T."/>
            <person name="Sisk P."/>
            <person name="Stolte C."/>
            <person name="Sykes S."/>
            <person name="Wortman J."/>
            <person name="Nusbaum C."/>
            <person name="Birren B."/>
        </authorList>
    </citation>
    <scope>NUCLEOTIDE SEQUENCE [LARGE SCALE GENOMIC DNA]</scope>
    <source>
        <strain evidence="11 12">CCUG 37842</strain>
    </source>
</reference>
<dbReference type="InterPro" id="IPR020594">
    <property type="entry name" value="Ribosomal_bL9_bac/chp"/>
</dbReference>
<evidence type="ECO:0000256" key="2">
    <source>
        <dbReference type="ARBA" id="ARBA00010605"/>
    </source>
</evidence>
<dbReference type="STRING" id="883113.HMPREF9708_00678"/>
<keyword evidence="3 8" id="KW-0699">rRNA-binding</keyword>
<keyword evidence="4 8" id="KW-0694">RNA-binding</keyword>
<dbReference type="GO" id="GO:1990904">
    <property type="term" value="C:ribonucleoprotein complex"/>
    <property type="evidence" value="ECO:0007669"/>
    <property type="project" value="UniProtKB-KW"/>
</dbReference>
<dbReference type="InterPro" id="IPR036791">
    <property type="entry name" value="Ribosomal_bL9_C_sf"/>
</dbReference>
<dbReference type="Gene3D" id="3.40.5.10">
    <property type="entry name" value="Ribosomal protein L9, N-terminal domain"/>
    <property type="match status" value="1"/>
</dbReference>
<comment type="similarity">
    <text evidence="2 8">Belongs to the bacterial ribosomal protein bL9 family.</text>
</comment>
<dbReference type="InterPro" id="IPR036935">
    <property type="entry name" value="Ribosomal_bL9_N_sf"/>
</dbReference>
<dbReference type="Pfam" id="PF01281">
    <property type="entry name" value="Ribosomal_L9_N"/>
    <property type="match status" value="1"/>
</dbReference>
<dbReference type="InterPro" id="IPR020070">
    <property type="entry name" value="Ribosomal_bL9_N"/>
</dbReference>
<dbReference type="GO" id="GO:0006412">
    <property type="term" value="P:translation"/>
    <property type="evidence" value="ECO:0007669"/>
    <property type="project" value="UniProtKB-UniRule"/>
</dbReference>
<dbReference type="Proteomes" id="UP000006190">
    <property type="component" value="Unassembled WGS sequence"/>
</dbReference>
<evidence type="ECO:0000256" key="7">
    <source>
        <dbReference type="ARBA" id="ARBA00035292"/>
    </source>
</evidence>
<dbReference type="PANTHER" id="PTHR21368">
    <property type="entry name" value="50S RIBOSOMAL PROTEIN L9"/>
    <property type="match status" value="1"/>
</dbReference>
<dbReference type="InterPro" id="IPR020069">
    <property type="entry name" value="Ribosomal_bL9_C"/>
</dbReference>
<name>H3NII9_9LACT</name>
<dbReference type="AlphaFoldDB" id="H3NII9"/>
<dbReference type="Pfam" id="PF03948">
    <property type="entry name" value="Ribosomal_L9_C"/>
    <property type="match status" value="1"/>
</dbReference>
<dbReference type="EMBL" id="AGEG01000006">
    <property type="protein sequence ID" value="EHR37499.1"/>
    <property type="molecule type" value="Genomic_DNA"/>
</dbReference>
<dbReference type="GO" id="GO:0019843">
    <property type="term" value="F:rRNA binding"/>
    <property type="evidence" value="ECO:0007669"/>
    <property type="project" value="UniProtKB-UniRule"/>
</dbReference>
<dbReference type="RefSeq" id="WP_006308705.1">
    <property type="nucleotide sequence ID" value="NZ_JH601133.1"/>
</dbReference>
<evidence type="ECO:0000313" key="12">
    <source>
        <dbReference type="Proteomes" id="UP000006190"/>
    </source>
</evidence>
<dbReference type="InterPro" id="IPR009027">
    <property type="entry name" value="Ribosomal_bL9/RNase_H1_N"/>
</dbReference>
<evidence type="ECO:0000259" key="9">
    <source>
        <dbReference type="Pfam" id="PF01281"/>
    </source>
</evidence>
<evidence type="ECO:0000256" key="1">
    <source>
        <dbReference type="ARBA" id="ARBA00003058"/>
    </source>
</evidence>
<dbReference type="NCBIfam" id="TIGR00158">
    <property type="entry name" value="L9"/>
    <property type="match status" value="1"/>
</dbReference>
<comment type="function">
    <text evidence="1 8">Binds to the 23S rRNA.</text>
</comment>
<keyword evidence="6 8" id="KW-0687">Ribonucleoprotein</keyword>
<dbReference type="InterPro" id="IPR000244">
    <property type="entry name" value="Ribosomal_bL9"/>
</dbReference>
<gene>
    <name evidence="8" type="primary">rplI</name>
    <name evidence="11" type="ORF">HMPREF9708_00678</name>
</gene>
<dbReference type="HOGENOM" id="CLU_078938_3_2_9"/>
<evidence type="ECO:0000256" key="3">
    <source>
        <dbReference type="ARBA" id="ARBA00022730"/>
    </source>
</evidence>
<comment type="caution">
    <text evidence="11">The sequence shown here is derived from an EMBL/GenBank/DDBJ whole genome shotgun (WGS) entry which is preliminary data.</text>
</comment>
<dbReference type="Gene3D" id="3.10.430.100">
    <property type="entry name" value="Ribosomal protein L9, C-terminal domain"/>
    <property type="match status" value="1"/>
</dbReference>
<feature type="domain" description="Ribosomal protein L9" evidence="9">
    <location>
        <begin position="1"/>
        <end position="47"/>
    </location>
</feature>
<dbReference type="OrthoDB" id="9788336at2"/>
<dbReference type="SUPFAM" id="SSF55653">
    <property type="entry name" value="Ribosomal protein L9 C-domain"/>
    <property type="match status" value="1"/>
</dbReference>
<sequence>MKVILLEDVRKKGKKGQVINVSDGYATNYLIKNGLAKAADSHAMSELKGQQKAQKRIEAEELAEAEELKGQIEKEETVVTIQAKTGEDGRLFGTIPSKQIAEELNKQYGLKVDKRKIDLENNLSALGYYNVPIKLHPDVMATIRVKVEEEA</sequence>
<feature type="domain" description="Large ribosomal subunit protein bL9 C-terminal" evidence="10">
    <location>
        <begin position="63"/>
        <end position="148"/>
    </location>
</feature>
<keyword evidence="5 8" id="KW-0689">Ribosomal protein</keyword>
<dbReference type="SUPFAM" id="SSF55658">
    <property type="entry name" value="L9 N-domain-like"/>
    <property type="match status" value="1"/>
</dbReference>
<evidence type="ECO:0000256" key="4">
    <source>
        <dbReference type="ARBA" id="ARBA00022884"/>
    </source>
</evidence>
<dbReference type="PATRIC" id="fig|883113.3.peg.679"/>
<organism evidence="11 12">
    <name type="scientific">Facklamia languida CCUG 37842</name>
    <dbReference type="NCBI Taxonomy" id="883113"/>
    <lineage>
        <taxon>Bacteria</taxon>
        <taxon>Bacillati</taxon>
        <taxon>Bacillota</taxon>
        <taxon>Bacilli</taxon>
        <taxon>Lactobacillales</taxon>
        <taxon>Aerococcaceae</taxon>
        <taxon>Facklamia</taxon>
    </lineage>
</organism>
<dbReference type="HAMAP" id="MF_00503">
    <property type="entry name" value="Ribosomal_bL9"/>
    <property type="match status" value="1"/>
</dbReference>
<dbReference type="FunFam" id="3.40.5.10:FF:000002">
    <property type="entry name" value="50S ribosomal protein L9"/>
    <property type="match status" value="1"/>
</dbReference>
<keyword evidence="12" id="KW-1185">Reference proteome</keyword>
<evidence type="ECO:0000256" key="6">
    <source>
        <dbReference type="ARBA" id="ARBA00023274"/>
    </source>
</evidence>
<evidence type="ECO:0000313" key="11">
    <source>
        <dbReference type="EMBL" id="EHR37499.1"/>
    </source>
</evidence>
<evidence type="ECO:0000256" key="5">
    <source>
        <dbReference type="ARBA" id="ARBA00022980"/>
    </source>
</evidence>
<evidence type="ECO:0000259" key="10">
    <source>
        <dbReference type="Pfam" id="PF03948"/>
    </source>
</evidence>
<proteinExistence type="inferred from homology"/>
<dbReference type="GO" id="GO:0005840">
    <property type="term" value="C:ribosome"/>
    <property type="evidence" value="ECO:0007669"/>
    <property type="project" value="UniProtKB-KW"/>
</dbReference>
<evidence type="ECO:0000256" key="8">
    <source>
        <dbReference type="HAMAP-Rule" id="MF_00503"/>
    </source>
</evidence>